<evidence type="ECO:0000256" key="1">
    <source>
        <dbReference type="SAM" id="MobiDB-lite"/>
    </source>
</evidence>
<name>V5ZC51_9GAMM</name>
<dbReference type="RefSeq" id="WP_023656248.1">
    <property type="nucleotide sequence ID" value="NZ_CAHS01000021.1"/>
</dbReference>
<dbReference type="Proteomes" id="UP000018217">
    <property type="component" value="Unassembled WGS sequence"/>
</dbReference>
<gene>
    <name evidence="2" type="ORF">EPIR_3123</name>
</gene>
<feature type="region of interest" description="Disordered" evidence="1">
    <location>
        <begin position="1"/>
        <end position="41"/>
    </location>
</feature>
<evidence type="ECO:0000313" key="3">
    <source>
        <dbReference type="Proteomes" id="UP000018217"/>
    </source>
</evidence>
<proteinExistence type="predicted"/>
<dbReference type="STRING" id="1161919.EPIR_3123"/>
<comment type="caution">
    <text evidence="2">The sequence shown here is derived from an EMBL/GenBank/DDBJ whole genome shotgun (WGS) entry which is preliminary data.</text>
</comment>
<sequence>MSKTFSIPPSAIRQGGPARPLPDKVQAICAGQDRITGGRNE</sequence>
<organism evidence="2 3">
    <name type="scientific">Erwinia piriflorinigrans CFBP 5888</name>
    <dbReference type="NCBI Taxonomy" id="1161919"/>
    <lineage>
        <taxon>Bacteria</taxon>
        <taxon>Pseudomonadati</taxon>
        <taxon>Pseudomonadota</taxon>
        <taxon>Gammaproteobacteria</taxon>
        <taxon>Enterobacterales</taxon>
        <taxon>Erwiniaceae</taxon>
        <taxon>Erwinia</taxon>
    </lineage>
</organism>
<protein>
    <submittedName>
        <fullName evidence="2">Uncharacterized protein</fullName>
    </submittedName>
</protein>
<dbReference type="AlphaFoldDB" id="V5ZC51"/>
<accession>V5ZC51</accession>
<dbReference type="EMBL" id="CAHS01000021">
    <property type="protein sequence ID" value="CCG88486.1"/>
    <property type="molecule type" value="Genomic_DNA"/>
</dbReference>
<reference evidence="2 3" key="1">
    <citation type="journal article" date="2013" name="Syst. Appl. Microbiol.">
        <title>Phylogenetic position and virulence apparatus of the pear flower necrosis pathogen Erwinia piriflorinigrans CFBP 5888T as assessed by comparative genomics.</title>
        <authorList>
            <person name="Smits T.H."/>
            <person name="Rezzonico F."/>
            <person name="Lopez M.M."/>
            <person name="Blom J."/>
            <person name="Goesmann A."/>
            <person name="Frey J.E."/>
            <person name="Duffy B."/>
        </authorList>
    </citation>
    <scope>NUCLEOTIDE SEQUENCE [LARGE SCALE GENOMIC DNA]</scope>
    <source>
        <strain evidence="3">CFBP5888</strain>
    </source>
</reference>
<keyword evidence="3" id="KW-1185">Reference proteome</keyword>
<evidence type="ECO:0000313" key="2">
    <source>
        <dbReference type="EMBL" id="CCG88486.1"/>
    </source>
</evidence>